<dbReference type="OrthoDB" id="5374328at2759"/>
<feature type="domain" description="Hap4 transcription factor heteromerisation" evidence="4">
    <location>
        <begin position="36"/>
        <end position="50"/>
    </location>
</feature>
<evidence type="ECO:0000259" key="4">
    <source>
        <dbReference type="Pfam" id="PF10297"/>
    </source>
</evidence>
<evidence type="ECO:0000313" key="6">
    <source>
        <dbReference type="Proteomes" id="UP000053110"/>
    </source>
</evidence>
<feature type="region of interest" description="Disordered" evidence="3">
    <location>
        <begin position="1"/>
        <end position="23"/>
    </location>
</feature>
<comment type="subcellular location">
    <subcellularLocation>
        <location evidence="1">Nucleus</location>
    </subcellularLocation>
</comment>
<name>A0A656KM57_BLUGR</name>
<evidence type="ECO:0000256" key="3">
    <source>
        <dbReference type="SAM" id="MobiDB-lite"/>
    </source>
</evidence>
<dbReference type="Pfam" id="PF10297">
    <property type="entry name" value="Hap4_Hap_bind"/>
    <property type="match status" value="1"/>
</dbReference>
<proteinExistence type="predicted"/>
<evidence type="ECO:0000313" key="5">
    <source>
        <dbReference type="EMBL" id="EPQ66639.1"/>
    </source>
</evidence>
<dbReference type="AlphaFoldDB" id="A0A656KM57"/>
<reference evidence="6" key="1">
    <citation type="journal article" date="2013" name="Nat. Genet.">
        <title>The wheat powdery mildew genome shows the unique evolution of an obligate biotroph.</title>
        <authorList>
            <person name="Wicker T."/>
            <person name="Oberhaensli S."/>
            <person name="Parlange F."/>
            <person name="Buchmann J.P."/>
            <person name="Shatalina M."/>
            <person name="Roffler S."/>
            <person name="Ben-David R."/>
            <person name="Dolezel J."/>
            <person name="Simkova H."/>
            <person name="Schulze-Lefert P."/>
            <person name="Spanu P.D."/>
            <person name="Bruggmann R."/>
            <person name="Amselem J."/>
            <person name="Quesneville H."/>
            <person name="Ver Loren van Themaat E."/>
            <person name="Paape T."/>
            <person name="Shimizu K.K."/>
            <person name="Keller B."/>
        </authorList>
    </citation>
    <scope>NUCLEOTIDE SEQUENCE [LARGE SCALE GENOMIC DNA]</scope>
    <source>
        <strain evidence="6">96224</strain>
    </source>
</reference>
<dbReference type="CDD" id="cd14688">
    <property type="entry name" value="bZIP_YAP"/>
    <property type="match status" value="1"/>
</dbReference>
<dbReference type="PANTHER" id="PTHR40621:SF7">
    <property type="entry name" value="BZIP DOMAIN-CONTAINING PROTEIN"/>
    <property type="match status" value="1"/>
</dbReference>
<sequence>MVASAHPTLAIKQSNQHLSPMSPAAEFSTMGLVTRKEWVIPPRPKPGRKPATDTPPTKRKAQNRAAQRAFRDLGRDVDFGAALTAAFFDGFDAVG</sequence>
<organism evidence="5 6">
    <name type="scientific">Blumeria graminis f. sp. tritici 96224</name>
    <dbReference type="NCBI Taxonomy" id="1268274"/>
    <lineage>
        <taxon>Eukaryota</taxon>
        <taxon>Fungi</taxon>
        <taxon>Dikarya</taxon>
        <taxon>Ascomycota</taxon>
        <taxon>Pezizomycotina</taxon>
        <taxon>Leotiomycetes</taxon>
        <taxon>Erysiphales</taxon>
        <taxon>Erysiphaceae</taxon>
        <taxon>Blumeria</taxon>
    </lineage>
</organism>
<gene>
    <name evidence="5" type="ORF">BGT96224_4650</name>
</gene>
<evidence type="ECO:0000256" key="1">
    <source>
        <dbReference type="ARBA" id="ARBA00004123"/>
    </source>
</evidence>
<dbReference type="InterPro" id="IPR050936">
    <property type="entry name" value="AP-1-like"/>
</dbReference>
<dbReference type="GO" id="GO:0001228">
    <property type="term" value="F:DNA-binding transcription activator activity, RNA polymerase II-specific"/>
    <property type="evidence" value="ECO:0007669"/>
    <property type="project" value="TreeGrafter"/>
</dbReference>
<keyword evidence="2" id="KW-0539">Nucleus</keyword>
<feature type="region of interest" description="Disordered" evidence="3">
    <location>
        <begin position="37"/>
        <end position="66"/>
    </location>
</feature>
<dbReference type="InterPro" id="IPR018287">
    <property type="entry name" value="Hap4_TF_heteromerisation"/>
</dbReference>
<dbReference type="Gene3D" id="1.20.5.170">
    <property type="match status" value="1"/>
</dbReference>
<dbReference type="EMBL" id="KE374993">
    <property type="protein sequence ID" value="EPQ66639.1"/>
    <property type="molecule type" value="Genomic_DNA"/>
</dbReference>
<evidence type="ECO:0000256" key="2">
    <source>
        <dbReference type="ARBA" id="ARBA00023242"/>
    </source>
</evidence>
<dbReference type="PANTHER" id="PTHR40621">
    <property type="entry name" value="TRANSCRIPTION FACTOR KAPC-RELATED"/>
    <property type="match status" value="1"/>
</dbReference>
<accession>A0A656KM57</accession>
<dbReference type="GO" id="GO:0090575">
    <property type="term" value="C:RNA polymerase II transcription regulator complex"/>
    <property type="evidence" value="ECO:0007669"/>
    <property type="project" value="TreeGrafter"/>
</dbReference>
<protein>
    <recommendedName>
        <fullName evidence="4">Hap4 transcription factor heteromerisation domain-containing protein</fullName>
    </recommendedName>
</protein>
<dbReference type="GO" id="GO:0000976">
    <property type="term" value="F:transcription cis-regulatory region binding"/>
    <property type="evidence" value="ECO:0007669"/>
    <property type="project" value="InterPro"/>
</dbReference>
<dbReference type="Proteomes" id="UP000053110">
    <property type="component" value="Unassembled WGS sequence"/>
</dbReference>